<dbReference type="OrthoDB" id="5989473at2759"/>
<reference evidence="5" key="1">
    <citation type="submission" date="2021-01" db="UniProtKB">
        <authorList>
            <consortium name="EnsemblMetazoa"/>
        </authorList>
    </citation>
    <scope>IDENTIFICATION</scope>
</reference>
<dbReference type="Gene3D" id="3.90.1750.10">
    <property type="entry name" value="Hect, E3 ligase catalytic domains"/>
    <property type="match status" value="1"/>
</dbReference>
<comment type="caution">
    <text evidence="2">Lacks conserved residue(s) required for the propagation of feature annotation.</text>
</comment>
<feature type="domain" description="HECT" evidence="4">
    <location>
        <begin position="537"/>
        <end position="572"/>
    </location>
</feature>
<organism evidence="5 6">
    <name type="scientific">Clytia hemisphaerica</name>
    <dbReference type="NCBI Taxonomy" id="252671"/>
    <lineage>
        <taxon>Eukaryota</taxon>
        <taxon>Metazoa</taxon>
        <taxon>Cnidaria</taxon>
        <taxon>Hydrozoa</taxon>
        <taxon>Hydroidolina</taxon>
        <taxon>Leptothecata</taxon>
        <taxon>Obeliida</taxon>
        <taxon>Clytiidae</taxon>
        <taxon>Clytia</taxon>
    </lineage>
</organism>
<feature type="region of interest" description="Disordered" evidence="3">
    <location>
        <begin position="458"/>
        <end position="507"/>
    </location>
</feature>
<feature type="compositionally biased region" description="Polar residues" evidence="3">
    <location>
        <begin position="470"/>
        <end position="479"/>
    </location>
</feature>
<feature type="region of interest" description="Disordered" evidence="3">
    <location>
        <begin position="242"/>
        <end position="267"/>
    </location>
</feature>
<dbReference type="InterPro" id="IPR035983">
    <property type="entry name" value="Hect_E3_ubiquitin_ligase"/>
</dbReference>
<keyword evidence="6" id="KW-1185">Reference proteome</keyword>
<evidence type="ECO:0000259" key="4">
    <source>
        <dbReference type="PROSITE" id="PS50237"/>
    </source>
</evidence>
<dbReference type="EnsemblMetazoa" id="CLYHEMT009613.6">
    <property type="protein sequence ID" value="CLYHEMP009613.6"/>
    <property type="gene ID" value="CLYHEMG009613"/>
</dbReference>
<protein>
    <recommendedName>
        <fullName evidence="4">HECT domain-containing protein</fullName>
    </recommendedName>
</protein>
<sequence length="846" mass="94586">MPRNRGRTDTLARPGGRFREMVNMNGNTLPTTTTVTTTYRPRICLTNSGSSTFTPLGLPPMVARTLAHPLPRPPPHQVGLPSNITQTQREQTRQVGLPSISTSTTQTHREQTRQVGLPSISTSTTQTQREQTRQVGLPSISTSTTQTHREQTRQVGLPSISTSTFANPNVGMSTYQSGTSVYTSTTSTNQLVSTPSAAAVYTSTAPQLHMLPAQPITNSSILNQNSFEQNLESCINSVTDVRRMAAQPEPRSKTSKKRKRPGRGPDISTVKFKFYHLPVGSSIPRFSAKKDGYFEKLFLDHKNDGYGFPGVCWNFNKNVYKDSSLSLDLTESQFSDTLQQLFPKLQGQIPNFFKLSTNRQAQHVTVKKPTCLKESGYSGIYLVTTMTEIPRNSNGAGTSSSSSHQISVSTNINQILPTAGSLSSNSNNVISANPIITNTASTQQSEASLSHIQLLSQQINNPPTPRPLVMSSSQSARPSTNTTNTTTQSPVTFSDSEDEDDNQNSARFPELQTVRSVRNFFISRANILMYVLPQYINDSILDDGLNVEFDGEPAIDFEGLTKDMFTSVWRSVKDKYMCGDNLKRFVVTPGNIPTKEELEALGRVLQHGVTLQRFVPIFINEAQLYMVLTTEIPTDQMVLKTFLSCFSERESDILKHAIDATIFDPKMKDSLMSILTSFQIRGLPEPKDFKKFLFDIGYVEIIIKPYFFLRNISRKIWSINEKTFVDRIQCLKPTGEKLVKAIINGEPSDPHEDRVLDFLKRFFYDLDAEKSGTITRFITGMEVLNDETFINVEFNGEINVNLMFPKSNPCGNTLHLSRYYLTFEHLSDSVNTIINDPSSWKDFTSR</sequence>
<accession>A0A7M5V4D2</accession>
<evidence type="ECO:0000256" key="1">
    <source>
        <dbReference type="ARBA" id="ARBA00022786"/>
    </source>
</evidence>
<evidence type="ECO:0000313" key="6">
    <source>
        <dbReference type="Proteomes" id="UP000594262"/>
    </source>
</evidence>
<evidence type="ECO:0000256" key="2">
    <source>
        <dbReference type="PROSITE-ProRule" id="PRU00104"/>
    </source>
</evidence>
<keyword evidence="1 2" id="KW-0833">Ubl conjugation pathway</keyword>
<name>A0A7M5V4D2_9CNID</name>
<proteinExistence type="predicted"/>
<dbReference type="GO" id="GO:0004842">
    <property type="term" value="F:ubiquitin-protein transferase activity"/>
    <property type="evidence" value="ECO:0007669"/>
    <property type="project" value="InterPro"/>
</dbReference>
<evidence type="ECO:0000256" key="3">
    <source>
        <dbReference type="SAM" id="MobiDB-lite"/>
    </source>
</evidence>
<dbReference type="Proteomes" id="UP000594262">
    <property type="component" value="Unplaced"/>
</dbReference>
<dbReference type="InterPro" id="IPR000569">
    <property type="entry name" value="HECT_dom"/>
</dbReference>
<dbReference type="SUPFAM" id="SSF56204">
    <property type="entry name" value="Hect, E3 ligase catalytic domain"/>
    <property type="match status" value="1"/>
</dbReference>
<feature type="compositionally biased region" description="Basic residues" evidence="3">
    <location>
        <begin position="253"/>
        <end position="262"/>
    </location>
</feature>
<dbReference type="AlphaFoldDB" id="A0A7M5V4D2"/>
<dbReference type="PROSITE" id="PS50237">
    <property type="entry name" value="HECT"/>
    <property type="match status" value="1"/>
</dbReference>
<evidence type="ECO:0000313" key="5">
    <source>
        <dbReference type="EnsemblMetazoa" id="CLYHEMP009613.6"/>
    </source>
</evidence>